<protein>
    <submittedName>
        <fullName evidence="2">(P)ppGpp synthase/HD superfamily hydrolase</fullName>
    </submittedName>
</protein>
<evidence type="ECO:0000259" key="1">
    <source>
        <dbReference type="SMART" id="SM00471"/>
    </source>
</evidence>
<dbReference type="GO" id="GO:0016787">
    <property type="term" value="F:hydrolase activity"/>
    <property type="evidence" value="ECO:0007669"/>
    <property type="project" value="UniProtKB-KW"/>
</dbReference>
<dbReference type="SUPFAM" id="SSF109604">
    <property type="entry name" value="HD-domain/PDEase-like"/>
    <property type="match status" value="1"/>
</dbReference>
<dbReference type="Pfam" id="PF13328">
    <property type="entry name" value="HD_4"/>
    <property type="match status" value="1"/>
</dbReference>
<comment type="caution">
    <text evidence="2">The sequence shown here is derived from an EMBL/GenBank/DDBJ whole genome shotgun (WGS) entry which is preliminary data.</text>
</comment>
<dbReference type="SMART" id="SM00471">
    <property type="entry name" value="HDc"/>
    <property type="match status" value="1"/>
</dbReference>
<organism evidence="2 3">
    <name type="scientific">Ammoniphilus resinae</name>
    <dbReference type="NCBI Taxonomy" id="861532"/>
    <lineage>
        <taxon>Bacteria</taxon>
        <taxon>Bacillati</taxon>
        <taxon>Bacillota</taxon>
        <taxon>Bacilli</taxon>
        <taxon>Bacillales</taxon>
        <taxon>Paenibacillaceae</taxon>
        <taxon>Aneurinibacillus group</taxon>
        <taxon>Ammoniphilus</taxon>
    </lineage>
</organism>
<keyword evidence="3" id="KW-1185">Reference proteome</keyword>
<dbReference type="InterPro" id="IPR052194">
    <property type="entry name" value="MESH1"/>
</dbReference>
<dbReference type="InterPro" id="IPR003607">
    <property type="entry name" value="HD/PDEase_dom"/>
</dbReference>
<dbReference type="PANTHER" id="PTHR46246:SF1">
    <property type="entry name" value="GUANOSINE-3',5'-BIS(DIPHOSPHATE) 3'-PYROPHOSPHOHYDROLASE MESH1"/>
    <property type="match status" value="1"/>
</dbReference>
<dbReference type="PANTHER" id="PTHR46246">
    <property type="entry name" value="GUANOSINE-3',5'-BIS(DIPHOSPHATE) 3'-PYROPHOSPHOHYDROLASE MESH1"/>
    <property type="match status" value="1"/>
</dbReference>
<evidence type="ECO:0000313" key="2">
    <source>
        <dbReference type="EMBL" id="MBP1933219.1"/>
    </source>
</evidence>
<dbReference type="Gene3D" id="1.10.3210.10">
    <property type="entry name" value="Hypothetical protein af1432"/>
    <property type="match status" value="1"/>
</dbReference>
<keyword evidence="2" id="KW-0378">Hydrolase</keyword>
<sequence>MNMNVIDLAIEFAAEAHQSQKRKGTDIPYVSHPFAVGMILLKAGCTEEVIAAGILHDTLEDTETTEQEIKRLFGPRVLNIVIGCSEPDKGASWEDRKQHTLDYLKQAPLPIRQVACADKLHNLRSIKRDLLKIREETWSKFKRGRQKQEWYYTGLVESLGYSSRFKLLDTFQDEVEEVFGPK</sequence>
<accession>A0ABS4GSL0</accession>
<dbReference type="Proteomes" id="UP001519343">
    <property type="component" value="Unassembled WGS sequence"/>
</dbReference>
<name>A0ABS4GSL0_9BACL</name>
<evidence type="ECO:0000313" key="3">
    <source>
        <dbReference type="Proteomes" id="UP001519343"/>
    </source>
</evidence>
<reference evidence="2 3" key="1">
    <citation type="submission" date="2021-03" db="EMBL/GenBank/DDBJ databases">
        <title>Genomic Encyclopedia of Type Strains, Phase IV (KMG-IV): sequencing the most valuable type-strain genomes for metagenomic binning, comparative biology and taxonomic classification.</title>
        <authorList>
            <person name="Goeker M."/>
        </authorList>
    </citation>
    <scope>NUCLEOTIDE SEQUENCE [LARGE SCALE GENOMIC DNA]</scope>
    <source>
        <strain evidence="2 3">DSM 24738</strain>
    </source>
</reference>
<feature type="domain" description="HD/PDEase" evidence="1">
    <location>
        <begin position="25"/>
        <end position="132"/>
    </location>
</feature>
<dbReference type="EMBL" id="JAGGKT010000010">
    <property type="protein sequence ID" value="MBP1933219.1"/>
    <property type="molecule type" value="Genomic_DNA"/>
</dbReference>
<gene>
    <name evidence="2" type="ORF">J2Z37_003232</name>
</gene>
<proteinExistence type="predicted"/>